<dbReference type="OrthoDB" id="9800237at2"/>
<dbReference type="PANTHER" id="PTHR43356">
    <property type="entry name" value="PHOSPHATE ACETYLTRANSFERASE"/>
    <property type="match status" value="1"/>
</dbReference>
<evidence type="ECO:0000313" key="6">
    <source>
        <dbReference type="Proteomes" id="UP000198926"/>
    </source>
</evidence>
<dbReference type="GO" id="GO:0016746">
    <property type="term" value="F:acyltransferase activity"/>
    <property type="evidence" value="ECO:0007669"/>
    <property type="project" value="UniProtKB-KW"/>
</dbReference>
<dbReference type="STRING" id="1123755.SAMN05444714_0411"/>
<evidence type="ECO:0000256" key="1">
    <source>
        <dbReference type="ARBA" id="ARBA00005656"/>
    </source>
</evidence>
<keyword evidence="6" id="KW-1185">Reference proteome</keyword>
<proteinExistence type="inferred from homology"/>
<dbReference type="PANTHER" id="PTHR43356:SF2">
    <property type="entry name" value="PHOSPHATE ACETYLTRANSFERASE"/>
    <property type="match status" value="1"/>
</dbReference>
<keyword evidence="2 5" id="KW-0808">Transferase</keyword>
<feature type="domain" description="Phosphate acetyl/butaryl transferase" evidence="4">
    <location>
        <begin position="91"/>
        <end position="304"/>
    </location>
</feature>
<dbReference type="Proteomes" id="UP000198926">
    <property type="component" value="Unassembled WGS sequence"/>
</dbReference>
<dbReference type="Gene3D" id="3.40.718.10">
    <property type="entry name" value="Isopropylmalate Dehydrogenase"/>
    <property type="match status" value="1"/>
</dbReference>
<name>A0A1I6LD33_9RHOB</name>
<evidence type="ECO:0000256" key="2">
    <source>
        <dbReference type="ARBA" id="ARBA00022679"/>
    </source>
</evidence>
<accession>A0A1I6LD33</accession>
<dbReference type="PIRSF" id="PIRSF000428">
    <property type="entry name" value="P_Ac_trans"/>
    <property type="match status" value="1"/>
</dbReference>
<dbReference type="RefSeq" id="WP_090203354.1">
    <property type="nucleotide sequence ID" value="NZ_FOZM01000001.1"/>
</dbReference>
<organism evidence="5 6">
    <name type="scientific">Yoonia litorea</name>
    <dbReference type="NCBI Taxonomy" id="1123755"/>
    <lineage>
        <taxon>Bacteria</taxon>
        <taxon>Pseudomonadati</taxon>
        <taxon>Pseudomonadota</taxon>
        <taxon>Alphaproteobacteria</taxon>
        <taxon>Rhodobacterales</taxon>
        <taxon>Paracoccaceae</taxon>
        <taxon>Yoonia</taxon>
    </lineage>
</organism>
<comment type="similarity">
    <text evidence="1">Belongs to the phosphate acetyltransferase and butyryltransferase family.</text>
</comment>
<dbReference type="InterPro" id="IPR050500">
    <property type="entry name" value="Phos_Acetyltrans/Butyryltrans"/>
</dbReference>
<dbReference type="InterPro" id="IPR012147">
    <property type="entry name" value="P_Ac_Bu_trans"/>
</dbReference>
<evidence type="ECO:0000256" key="3">
    <source>
        <dbReference type="ARBA" id="ARBA00023315"/>
    </source>
</evidence>
<gene>
    <name evidence="5" type="ORF">SAMN05444714_0411</name>
</gene>
<dbReference type="InterPro" id="IPR002505">
    <property type="entry name" value="PTA_PTB"/>
</dbReference>
<dbReference type="SUPFAM" id="SSF53659">
    <property type="entry name" value="Isocitrate/Isopropylmalate dehydrogenase-like"/>
    <property type="match status" value="1"/>
</dbReference>
<reference evidence="5 6" key="1">
    <citation type="submission" date="2016-10" db="EMBL/GenBank/DDBJ databases">
        <authorList>
            <person name="de Groot N.N."/>
        </authorList>
    </citation>
    <scope>NUCLEOTIDE SEQUENCE [LARGE SCALE GENOMIC DNA]</scope>
    <source>
        <strain evidence="5 6">DSM 29433</strain>
    </source>
</reference>
<dbReference type="Pfam" id="PF01515">
    <property type="entry name" value="PTA_PTB"/>
    <property type="match status" value="1"/>
</dbReference>
<sequence>MTTPFLSAREAVAPADLIAKAQEFAAPRVAIARAGAPLPMEAAKQATEAGLMIPVFVGEADMIRAEADKLGWDISAYALHDTTGEEEAGKTAAGLCGAGEADALMKGQLHTDVFMKTAVSRDAGLRTGNRFVHIFHITHPDGGRPLLVSDAALNVSPDLTTRQSAILEVKKLLNALGNTRPKIAILSATESAIPSVPSSMEAKELADWAAGNVPNADVSGPLALDLILSPKSVATKGLTDDPVAGRADAIIVPDIVSGNAIFKSLVYLAGGCAAGLVTGAKVPILLTSRADPPAARIASAALAAISCGLPK</sequence>
<evidence type="ECO:0000259" key="4">
    <source>
        <dbReference type="Pfam" id="PF01515"/>
    </source>
</evidence>
<protein>
    <submittedName>
        <fullName evidence="5">Phosphate acetyltransferase</fullName>
    </submittedName>
</protein>
<keyword evidence="3" id="KW-0012">Acyltransferase</keyword>
<dbReference type="EMBL" id="FOZM01000001">
    <property type="protein sequence ID" value="SFS01386.1"/>
    <property type="molecule type" value="Genomic_DNA"/>
</dbReference>
<dbReference type="AlphaFoldDB" id="A0A1I6LD33"/>
<evidence type="ECO:0000313" key="5">
    <source>
        <dbReference type="EMBL" id="SFS01386.1"/>
    </source>
</evidence>